<evidence type="ECO:0000313" key="2">
    <source>
        <dbReference type="EMBL" id="EEN41986.1"/>
    </source>
</evidence>
<proteinExistence type="predicted"/>
<feature type="compositionally biased region" description="Polar residues" evidence="1">
    <location>
        <begin position="68"/>
        <end position="81"/>
    </location>
</feature>
<evidence type="ECO:0000256" key="1">
    <source>
        <dbReference type="SAM" id="MobiDB-lite"/>
    </source>
</evidence>
<protein>
    <submittedName>
        <fullName evidence="2">Uncharacterized protein</fullName>
    </submittedName>
</protein>
<reference evidence="2" key="1">
    <citation type="journal article" date="2008" name="Nature">
        <title>The amphioxus genome and the evolution of the chordate karyotype.</title>
        <authorList>
            <consortium name="US DOE Joint Genome Institute (JGI-PGF)"/>
            <person name="Putnam N.H."/>
            <person name="Butts T."/>
            <person name="Ferrier D.E.K."/>
            <person name="Furlong R.F."/>
            <person name="Hellsten U."/>
            <person name="Kawashima T."/>
            <person name="Robinson-Rechavi M."/>
            <person name="Shoguchi E."/>
            <person name="Terry A."/>
            <person name="Yu J.-K."/>
            <person name="Benito-Gutierrez E.L."/>
            <person name="Dubchak I."/>
            <person name="Garcia-Fernandez J."/>
            <person name="Gibson-Brown J.J."/>
            <person name="Grigoriev I.V."/>
            <person name="Horton A.C."/>
            <person name="de Jong P.J."/>
            <person name="Jurka J."/>
            <person name="Kapitonov V.V."/>
            <person name="Kohara Y."/>
            <person name="Kuroki Y."/>
            <person name="Lindquist E."/>
            <person name="Lucas S."/>
            <person name="Osoegawa K."/>
            <person name="Pennacchio L.A."/>
            <person name="Salamov A.A."/>
            <person name="Satou Y."/>
            <person name="Sauka-Spengler T."/>
            <person name="Schmutz J."/>
            <person name="Shin-I T."/>
            <person name="Toyoda A."/>
            <person name="Bronner-Fraser M."/>
            <person name="Fujiyama A."/>
            <person name="Holland L.Z."/>
            <person name="Holland P.W.H."/>
            <person name="Satoh N."/>
            <person name="Rokhsar D.S."/>
        </authorList>
    </citation>
    <scope>NUCLEOTIDE SEQUENCE [LARGE SCALE GENOMIC DNA]</scope>
    <source>
        <strain evidence="2">S238N-H82</strain>
        <tissue evidence="2">Testes</tissue>
    </source>
</reference>
<sequence>MDSPRVCVGAHIDETEMVAFFSLLKACEKLDRDAQNPVSLHCQLKQLLVCLTGSNVMCLDLATPPPTQDTAQKNRLSQAIAESSSSETSPSGDCTDVREQTDNKHGACGSKGQQGDSRNHEEEELDPERDEDSTNMGEPPHTCGVPDQHLEGLGKTSTAPAETSVAPVETSAAPGKTSAAPVRTLEHLEPEELYEELYTCLQVARMPDSGVPHWLKSIVCGNQVIGCPSNQVIGCPSNQVIGCPSNQVIGCPSNQVIGCPSNQVICSPAWNIQQPPACFIN</sequence>
<feature type="compositionally biased region" description="Low complexity" evidence="1">
    <location>
        <begin position="82"/>
        <end position="91"/>
    </location>
</feature>
<gene>
    <name evidence="2" type="ORF">BRAFLDRAFT_110314</name>
</gene>
<feature type="compositionally biased region" description="Acidic residues" evidence="1">
    <location>
        <begin position="122"/>
        <end position="133"/>
    </location>
</feature>
<dbReference type="InParanoid" id="C3ZZP9"/>
<dbReference type="AlphaFoldDB" id="C3ZZP9"/>
<feature type="compositionally biased region" description="Basic and acidic residues" evidence="1">
    <location>
        <begin position="95"/>
        <end position="105"/>
    </location>
</feature>
<feature type="region of interest" description="Disordered" evidence="1">
    <location>
        <begin position="65"/>
        <end position="180"/>
    </location>
</feature>
<organism>
    <name type="scientific">Branchiostoma floridae</name>
    <name type="common">Florida lancelet</name>
    <name type="synonym">Amphioxus</name>
    <dbReference type="NCBI Taxonomy" id="7739"/>
    <lineage>
        <taxon>Eukaryota</taxon>
        <taxon>Metazoa</taxon>
        <taxon>Chordata</taxon>
        <taxon>Cephalochordata</taxon>
        <taxon>Leptocardii</taxon>
        <taxon>Amphioxiformes</taxon>
        <taxon>Branchiostomatidae</taxon>
        <taxon>Branchiostoma</taxon>
    </lineage>
</organism>
<name>C3ZZP9_BRAFL</name>
<dbReference type="EMBL" id="GG666762">
    <property type="protein sequence ID" value="EEN41986.1"/>
    <property type="molecule type" value="Genomic_DNA"/>
</dbReference>
<accession>C3ZZP9</accession>